<name>C3YQ57_BRAFL</name>
<accession>C3YQ57</accession>
<proteinExistence type="predicted"/>
<organism>
    <name type="scientific">Branchiostoma floridae</name>
    <name type="common">Florida lancelet</name>
    <name type="synonym">Amphioxus</name>
    <dbReference type="NCBI Taxonomy" id="7739"/>
    <lineage>
        <taxon>Eukaryota</taxon>
        <taxon>Metazoa</taxon>
        <taxon>Chordata</taxon>
        <taxon>Cephalochordata</taxon>
        <taxon>Leptocardii</taxon>
        <taxon>Amphioxiformes</taxon>
        <taxon>Branchiostomatidae</taxon>
        <taxon>Branchiostoma</taxon>
    </lineage>
</organism>
<dbReference type="EMBL" id="GG666540">
    <property type="protein sequence ID" value="EEN57561.1"/>
    <property type="molecule type" value="Genomic_DNA"/>
</dbReference>
<evidence type="ECO:0008006" key="3">
    <source>
        <dbReference type="Google" id="ProtNLM"/>
    </source>
</evidence>
<gene>
    <name evidence="2" type="ORF">BRAFLDRAFT_95785</name>
</gene>
<dbReference type="AlphaFoldDB" id="C3YQ57"/>
<evidence type="ECO:0000256" key="1">
    <source>
        <dbReference type="SAM" id="SignalP"/>
    </source>
</evidence>
<feature type="signal peptide" evidence="1">
    <location>
        <begin position="1"/>
        <end position="26"/>
    </location>
</feature>
<evidence type="ECO:0000313" key="2">
    <source>
        <dbReference type="EMBL" id="EEN57561.1"/>
    </source>
</evidence>
<dbReference type="InParanoid" id="C3YQ57"/>
<reference evidence="2" key="1">
    <citation type="journal article" date="2008" name="Nature">
        <title>The amphioxus genome and the evolution of the chordate karyotype.</title>
        <authorList>
            <consortium name="US DOE Joint Genome Institute (JGI-PGF)"/>
            <person name="Putnam N.H."/>
            <person name="Butts T."/>
            <person name="Ferrier D.E.K."/>
            <person name="Furlong R.F."/>
            <person name="Hellsten U."/>
            <person name="Kawashima T."/>
            <person name="Robinson-Rechavi M."/>
            <person name="Shoguchi E."/>
            <person name="Terry A."/>
            <person name="Yu J.-K."/>
            <person name="Benito-Gutierrez E.L."/>
            <person name="Dubchak I."/>
            <person name="Garcia-Fernandez J."/>
            <person name="Gibson-Brown J.J."/>
            <person name="Grigoriev I.V."/>
            <person name="Horton A.C."/>
            <person name="de Jong P.J."/>
            <person name="Jurka J."/>
            <person name="Kapitonov V.V."/>
            <person name="Kohara Y."/>
            <person name="Kuroki Y."/>
            <person name="Lindquist E."/>
            <person name="Lucas S."/>
            <person name="Osoegawa K."/>
            <person name="Pennacchio L.A."/>
            <person name="Salamov A.A."/>
            <person name="Satou Y."/>
            <person name="Sauka-Spengler T."/>
            <person name="Schmutz J."/>
            <person name="Shin-I T."/>
            <person name="Toyoda A."/>
            <person name="Bronner-Fraser M."/>
            <person name="Fujiyama A."/>
            <person name="Holland L.Z."/>
            <person name="Holland P.W.H."/>
            <person name="Satoh N."/>
            <person name="Rokhsar D.S."/>
        </authorList>
    </citation>
    <scope>NUCLEOTIDE SEQUENCE [LARGE SCALE GENOMIC DNA]</scope>
    <source>
        <strain evidence="2">S238N-H82</strain>
        <tissue evidence="2">Testes</tissue>
    </source>
</reference>
<protein>
    <recommendedName>
        <fullName evidence="3">Secreted protein</fullName>
    </recommendedName>
</protein>
<keyword evidence="1" id="KW-0732">Signal</keyword>
<feature type="chain" id="PRO_5002935864" description="Secreted protein" evidence="1">
    <location>
        <begin position="27"/>
        <end position="150"/>
    </location>
</feature>
<sequence length="150" mass="15899">MPAYCNAGVQVFFRLWLISWLCSAQASRQEDGSGCPLFVSRVVNPTLHEGYGVQTGAKLVGKLHRSVLNRTSLPPCARGSVRLAPGLVAGAPQACCKEGSPISHQQKHLFHGASATDATLLSPSLPCSVVSAPPTRPLQAQTANRQQQIS</sequence>